<gene>
    <name evidence="2" type="ordered locus">HF1_05960</name>
</gene>
<evidence type="ECO:0000313" key="3">
    <source>
        <dbReference type="Proteomes" id="UP000008637"/>
    </source>
</evidence>
<keyword evidence="1" id="KW-0732">Signal</keyword>
<proteinExistence type="predicted"/>
<dbReference type="AlphaFoldDB" id="E8ZHI3"/>
<organism evidence="2 3">
    <name type="scientific">Mycoplasma haemofelis (strain Langford 1)</name>
    <name type="common">Haemobartonella felis</name>
    <dbReference type="NCBI Taxonomy" id="941640"/>
    <lineage>
        <taxon>Bacteria</taxon>
        <taxon>Bacillati</taxon>
        <taxon>Mycoplasmatota</taxon>
        <taxon>Mollicutes</taxon>
        <taxon>Mycoplasmataceae</taxon>
        <taxon>Mycoplasma</taxon>
    </lineage>
</organism>
<protein>
    <recommendedName>
        <fullName evidence="4">Lipoprotein</fullName>
    </recommendedName>
</protein>
<evidence type="ECO:0000256" key="1">
    <source>
        <dbReference type="SAM" id="SignalP"/>
    </source>
</evidence>
<keyword evidence="3" id="KW-1185">Reference proteome</keyword>
<dbReference type="Proteomes" id="UP000008637">
    <property type="component" value="Chromosome"/>
</dbReference>
<feature type="signal peptide" evidence="1">
    <location>
        <begin position="1"/>
        <end position="17"/>
    </location>
</feature>
<evidence type="ECO:0000313" key="2">
    <source>
        <dbReference type="EMBL" id="CBY92604.1"/>
    </source>
</evidence>
<evidence type="ECO:0008006" key="4">
    <source>
        <dbReference type="Google" id="ProtNLM"/>
    </source>
</evidence>
<name>E8ZHI3_MYCHL</name>
<dbReference type="HOGENOM" id="CLU_114919_0_0_14"/>
<accession>E8ZHI3</accession>
<feature type="chain" id="PRO_5003236082" description="Lipoprotein" evidence="1">
    <location>
        <begin position="18"/>
        <end position="197"/>
    </location>
</feature>
<dbReference type="EMBL" id="FR773153">
    <property type="protein sequence ID" value="CBY92604.1"/>
    <property type="molecule type" value="Genomic_DNA"/>
</dbReference>
<dbReference type="KEGG" id="mha:HF1_05960"/>
<sequence length="197" mass="21841">MPSKLALLGASSVAVGAAGTSAYALYNNSQNSKKLKDLFDVTKGRILLEVTGDKHDSVWEQILAEHGKSNHKISGVNSKATLKDYCKKLGDSFNAKDLEAYSNWCSRNTLRTQITGSNKRWNDSLEDSAWEVGKDSYSKETTDNFLITKDGGTQSIAKNALTAKELREWCFNKSELPFINVQDKDYLIADKFCTVAQ</sequence>
<reference evidence="2 3" key="1">
    <citation type="journal article" date="2011" name="J. Bacteriol.">
        <title>Complete genome sequence of Mycoplasma haemofelis, a hemotropic mycoplasma.</title>
        <authorList>
            <person name="Barker E.N."/>
            <person name="Helps C.R."/>
            <person name="Peters I.R."/>
            <person name="Darby A.C."/>
            <person name="Radford A.D."/>
            <person name="Tasker S."/>
        </authorList>
    </citation>
    <scope>NUCLEOTIDE SEQUENCE [LARGE SCALE GENOMIC DNA]</scope>
    <source>
        <strain evidence="2 3">Langford 1</strain>
    </source>
</reference>
<dbReference type="OrthoDB" id="9833671at2"/>